<dbReference type="InterPro" id="IPR026444">
    <property type="entry name" value="Secre_tail"/>
</dbReference>
<dbReference type="OrthoDB" id="642696at2"/>
<dbReference type="NCBIfam" id="TIGR01451">
    <property type="entry name" value="B_ant_repeat"/>
    <property type="match status" value="3"/>
</dbReference>
<dbReference type="InterPro" id="IPR051172">
    <property type="entry name" value="Chlamydia_OmcB"/>
</dbReference>
<dbReference type="PANTHER" id="PTHR34819:SF3">
    <property type="entry name" value="CELL SURFACE PROTEIN"/>
    <property type="match status" value="1"/>
</dbReference>
<feature type="domain" description="DUF11" evidence="1">
    <location>
        <begin position="1227"/>
        <end position="1331"/>
    </location>
</feature>
<feature type="domain" description="Secretion system C-terminal sorting" evidence="2">
    <location>
        <begin position="2287"/>
        <end position="2360"/>
    </location>
</feature>
<evidence type="ECO:0000259" key="1">
    <source>
        <dbReference type="Pfam" id="PF01345"/>
    </source>
</evidence>
<dbReference type="EMBL" id="RWIU01000001">
    <property type="protein sequence ID" value="RSK46525.1"/>
    <property type="molecule type" value="Genomic_DNA"/>
</dbReference>
<name>A0A3R9N2E5_9BACT</name>
<dbReference type="NCBIfam" id="TIGR04183">
    <property type="entry name" value="Por_Secre_tail"/>
    <property type="match status" value="1"/>
</dbReference>
<keyword evidence="4" id="KW-1185">Reference proteome</keyword>
<feature type="domain" description="DUF11" evidence="1">
    <location>
        <begin position="1474"/>
        <end position="1579"/>
    </location>
</feature>
<sequence>MKATQGFSVSSRQLVLPLLPTPLDPPDATGLRFFNLLYKFPMKKALRLWAALFLAGTLVSPDVQAQRVVPATSLPAVMPSISDLQPPSFRQNKLEILPTQPVTTRVLPGQDAGRPNAAPTVANQSVTIGGTTGLYYVVNLSVTNNGGFPITAYRFFSVPNANVAELYVYNSSTGAIKQITTVPDEELLSEYNQVLIRPTANATATTSFQWRARNSNNELSSGTATFTINVEQTPVAAALVSQIVPAGAPATTLTEPLSVEPGSIAATDYVILSLPTAAQGVLALNGTPVTLNQAITPAQAAQLTFDPAAGFFGTAVFNYRARNANGTNGSSASYGIPVAKATCGQASTLNFARQPDGQNFQTTQSVLVEGVTITASNYTAPSGQTALQVEDNQALAGKSLLWQTDYTSSANNASSVDFTFSRPLDNFSIALADIDQVNGTWRDQLQLDGYTATGQLITLSAADVALAPNGSNNFMATNLVTGQGNANNFGPNSNVVVTFPQAIVRLRLTYRNTEPVADPGGQVIGINSMSWCSVVDVYTRFTAGPVAANVGNTVSYTVEYGNNGPDAAQQVTRTVTLPVGATNVTIPTGATYDAGTRVIDFGTAASVTSGSPTSFTFSFTVPAATGAYSLVANTSTPGNENGATANNTATRNLTVSDCNQVSTLNYTTATTGNRKTGTETLGGTNYTYSYAQNTAADVFSVATDGNLSGQSLVWQLTTNTATRTATATLLFSRPVDNLTLALQDIDTGTQLTEAVQFNGFTTTSGGTAATLSAANFTLGSSTSFVSPNTVQGTAAVAAGSLNGNVTVRFTTPVRRLEIVLSNTNTFFTAARTATVGINSLTFCAQADLATTVTPQTTPINAGQTGQLNVTFTNNGPDASNNVVRQVQLPAGLTNVVATNGGTYNPTTGVVTYTALSSLASGASQNSVITFTAPANSPSVTAAAVISGDASEGGNLANNSASGTVVINAVADVTTVVSGPTSLLASQPSGTYTASFSNNGLSSANSVTQTVTLPVGVTNVVIPNGATYNTTTRVIDFGTAAALAAGVTNSYQFSFTAPATPGAASLTSNTSTTTGQGGNAAPDQFTLSLSVRSVTDVAVSVTAQASPVVAGAQAQFNATFSNVGPTAASNVTRQVQLPAGLTGVSLPDGGSYDPASGVVTFPTVSSLASGGTQTFRILFNAPGSGGSVTATGSIATADNEQGQTANNSSSATIAVTPAFDLLTRLTGPTTTVAGTLTTFSVITQNNGPSVATNVTQTVRIPAGLTGVFVSNGGTYNSTTGDVTFPALPTISSGTSINNTVSFLAPAAGFTATASVTPTAGDINTGNNTATAAATAVTTAPATSANLFTTITSSAATAAPGGPLTLTVTQGNDGLNSASNVVQTVSLPAGLTGVTVSGGGAYNPTTGLVTFPTIETQNAGSSTSYTITVNAPAAGTLAAVASVASGTPDPMSANNVATTTVRVNPVTDVQTSLSGPTAVTSGQAVTYTVTTANVGNIAAANVIQTVRIPAGLTGVTVSGGGSYNSATGVVTFPTIASQQPGASVSNTIMYTAPASGTLNNVASVATATAETITTNNRSAVTATVTPVADLAVSLSGPTTAVAGNPVTYSVTTTNNGTSSAVNSATTVQLPTGLTGVTVSGGGTYSSATGLVTFPTIASQPAGSVTNTISFVAPTTSQLVVTANTAADNEEVTTNNSATTTTTLSAATAQTVDVQTTVSANITARTPGQPVTFTVTTTNSSGSSVAATNVQQLLYLPAGLTGVTVSGGGSYNSTTGVVTFPVVPSQAVNSSTQYTVTVNAPASGSFTATASVSAAQSETNTANNTATSDITVTQQADVTTTVSGPASISPGASATYNIITQNSGPSAAATTQQTVQLPIGLSNVVVSGGGTYDSGSGLVTFPAINALQPGSANQVTNTISFTAPATAYSVTGSVITTTAETNGGNNTSVQNTAMTNQPPTANAVVNSSRAPLGNSAGAFALSPLSGRDADGTLTVFNITSLPPTTQGVLFYNGVAVVVGKEIPLADADKLFFDAAAGYVGNAFFTYTTTDNGNAVSAEALYTVPVGQDLNSVYTNAPVKGGTVATSYQNNDPIATVFDVNGGRYSSVGAITANGLANAATDAAGTTQLSTLGLQLDPVTGLISVQDRSKLRAGTYTVQVTTIDVFGGTNTQPVTFTIGVAPLPVTLVSFTAKAAGMDAQLAWSTAQELNNRHFIVERSLNGQEFTAIGQVNGQGTKTTATPYTFLDRNIGQQVTGLVYYRLRQVDLDGTTSLTTVQTVAFTTTAKADIAVYPNPASEQTGTYLDMTTLPLGTYQITVTDMAGRTVLNFTRSGGTLQRLEVTGLPQGSYQVQVQGQGRIFTKKLTKVE</sequence>
<dbReference type="Pfam" id="PF01345">
    <property type="entry name" value="DUF11"/>
    <property type="match status" value="9"/>
</dbReference>
<feature type="domain" description="DUF11" evidence="1">
    <location>
        <begin position="1835"/>
        <end position="1946"/>
    </location>
</feature>
<evidence type="ECO:0000259" key="2">
    <source>
        <dbReference type="Pfam" id="PF18962"/>
    </source>
</evidence>
<accession>A0A3R9N2E5</accession>
<feature type="domain" description="DUF11" evidence="1">
    <location>
        <begin position="542"/>
        <end position="651"/>
    </location>
</feature>
<feature type="domain" description="DUF11" evidence="1">
    <location>
        <begin position="1710"/>
        <end position="1826"/>
    </location>
</feature>
<proteinExistence type="predicted"/>
<feature type="domain" description="DUF11" evidence="1">
    <location>
        <begin position="1095"/>
        <end position="1212"/>
    </location>
</feature>
<dbReference type="Pfam" id="PF18962">
    <property type="entry name" value="Por_Secre_tail"/>
    <property type="match status" value="1"/>
</dbReference>
<dbReference type="InterPro" id="IPR001434">
    <property type="entry name" value="OmcB-like_DUF11"/>
</dbReference>
<evidence type="ECO:0000313" key="4">
    <source>
        <dbReference type="Proteomes" id="UP000270291"/>
    </source>
</evidence>
<dbReference type="Gene3D" id="2.60.40.10">
    <property type="entry name" value="Immunoglobulins"/>
    <property type="match status" value="4"/>
</dbReference>
<dbReference type="PANTHER" id="PTHR34819">
    <property type="entry name" value="LARGE CYSTEINE-RICH PERIPLASMIC PROTEIN OMCB"/>
    <property type="match status" value="1"/>
</dbReference>
<protein>
    <submittedName>
        <fullName evidence="3">T9SS C-terminal target domain-containing protein</fullName>
    </submittedName>
</protein>
<evidence type="ECO:0000313" key="3">
    <source>
        <dbReference type="EMBL" id="RSK46525.1"/>
    </source>
</evidence>
<organism evidence="3 4">
    <name type="scientific">Hymenobacter perfusus</name>
    <dbReference type="NCBI Taxonomy" id="1236770"/>
    <lineage>
        <taxon>Bacteria</taxon>
        <taxon>Pseudomonadati</taxon>
        <taxon>Bacteroidota</taxon>
        <taxon>Cytophagia</taxon>
        <taxon>Cytophagales</taxon>
        <taxon>Hymenobacteraceae</taxon>
        <taxon>Hymenobacter</taxon>
    </lineage>
</organism>
<feature type="domain" description="DUF11" evidence="1">
    <location>
        <begin position="847"/>
        <end position="964"/>
    </location>
</feature>
<reference evidence="3 4" key="1">
    <citation type="submission" date="2018-12" db="EMBL/GenBank/DDBJ databases">
        <authorList>
            <person name="Feng G."/>
            <person name="Zhu H."/>
        </authorList>
    </citation>
    <scope>NUCLEOTIDE SEQUENCE [LARGE SCALE GENOMIC DNA]</scope>
    <source>
        <strain evidence="3 4">LMG 26000</strain>
    </source>
</reference>
<dbReference type="InterPro" id="IPR013783">
    <property type="entry name" value="Ig-like_fold"/>
</dbReference>
<feature type="domain" description="DUF11" evidence="1">
    <location>
        <begin position="1348"/>
        <end position="1459"/>
    </location>
</feature>
<dbReference type="InterPro" id="IPR047589">
    <property type="entry name" value="DUF11_rpt"/>
</dbReference>
<comment type="caution">
    <text evidence="3">The sequence shown here is derived from an EMBL/GenBank/DDBJ whole genome shotgun (WGS) entry which is preliminary data.</text>
</comment>
<dbReference type="Proteomes" id="UP000270291">
    <property type="component" value="Unassembled WGS sequence"/>
</dbReference>
<feature type="domain" description="DUF11" evidence="1">
    <location>
        <begin position="1587"/>
        <end position="1698"/>
    </location>
</feature>
<gene>
    <name evidence="3" type="ORF">EI293_05005</name>
</gene>